<comment type="subunit">
    <text evidence="9">The complex comprises the extracytoplasmic solute receptor protein and the two transmembrane proteins.</text>
</comment>
<dbReference type="InterPro" id="IPR007387">
    <property type="entry name" value="TRAP_DctQ"/>
</dbReference>
<accession>A0A1T4SFT7</accession>
<feature type="domain" description="Tripartite ATP-independent periplasmic transporters DctQ component" evidence="10">
    <location>
        <begin position="19"/>
        <end position="146"/>
    </location>
</feature>
<dbReference type="GO" id="GO:0005886">
    <property type="term" value="C:plasma membrane"/>
    <property type="evidence" value="ECO:0007669"/>
    <property type="project" value="UniProtKB-SubCell"/>
</dbReference>
<dbReference type="GO" id="GO:0015740">
    <property type="term" value="P:C4-dicarboxylate transport"/>
    <property type="evidence" value="ECO:0007669"/>
    <property type="project" value="TreeGrafter"/>
</dbReference>
<evidence type="ECO:0000256" key="9">
    <source>
        <dbReference type="RuleBase" id="RU369079"/>
    </source>
</evidence>
<dbReference type="AlphaFoldDB" id="A0A1T4SFT7"/>
<gene>
    <name evidence="11" type="ORF">SAMN05428963_110145</name>
</gene>
<dbReference type="EMBL" id="FUXL01000010">
    <property type="protein sequence ID" value="SKA27016.1"/>
    <property type="molecule type" value="Genomic_DNA"/>
</dbReference>
<keyword evidence="12" id="KW-1185">Reference proteome</keyword>
<sequence>MSAAWRVFEYFIAVLFSSLVLVILAQIVFRYFIGSSLSWADEGARYLFVWLVYLSGVLAAREGLNITFEMILEALPRPVWLVLFVASNIVVCAFLALAVWLGIEATAEMRQVSSILRIPMKYVYLAIPIGCFGMFLAQISFCVKRLKDPRHPHLDVT</sequence>
<organism evidence="11 12">
    <name type="scientific">Consotaella salsifontis</name>
    <dbReference type="NCBI Taxonomy" id="1365950"/>
    <lineage>
        <taxon>Bacteria</taxon>
        <taxon>Pseudomonadati</taxon>
        <taxon>Pseudomonadota</taxon>
        <taxon>Alphaproteobacteria</taxon>
        <taxon>Hyphomicrobiales</taxon>
        <taxon>Aurantimonadaceae</taxon>
        <taxon>Consotaella</taxon>
    </lineage>
</organism>
<comment type="similarity">
    <text evidence="8 9">Belongs to the TRAP transporter small permease family.</text>
</comment>
<evidence type="ECO:0000256" key="5">
    <source>
        <dbReference type="ARBA" id="ARBA00022692"/>
    </source>
</evidence>
<dbReference type="PANTHER" id="PTHR35011:SF2">
    <property type="entry name" value="2,3-DIKETO-L-GULONATE TRAP TRANSPORTER SMALL PERMEASE PROTEIN YIAM"/>
    <property type="match status" value="1"/>
</dbReference>
<evidence type="ECO:0000313" key="11">
    <source>
        <dbReference type="EMBL" id="SKA27016.1"/>
    </source>
</evidence>
<keyword evidence="4 9" id="KW-0997">Cell inner membrane</keyword>
<evidence type="ECO:0000259" key="10">
    <source>
        <dbReference type="Pfam" id="PF04290"/>
    </source>
</evidence>
<comment type="caution">
    <text evidence="9">Lacks conserved residue(s) required for the propagation of feature annotation.</text>
</comment>
<evidence type="ECO:0000256" key="7">
    <source>
        <dbReference type="ARBA" id="ARBA00023136"/>
    </source>
</evidence>
<comment type="subcellular location">
    <subcellularLocation>
        <location evidence="1 9">Cell inner membrane</location>
        <topology evidence="1 9">Multi-pass membrane protein</topology>
    </subcellularLocation>
</comment>
<keyword evidence="6 9" id="KW-1133">Transmembrane helix</keyword>
<evidence type="ECO:0000256" key="1">
    <source>
        <dbReference type="ARBA" id="ARBA00004429"/>
    </source>
</evidence>
<proteinExistence type="inferred from homology"/>
<name>A0A1T4SFT7_9HYPH</name>
<feature type="transmembrane region" description="Helical" evidence="9">
    <location>
        <begin position="123"/>
        <end position="143"/>
    </location>
</feature>
<dbReference type="Pfam" id="PF04290">
    <property type="entry name" value="DctQ"/>
    <property type="match status" value="1"/>
</dbReference>
<dbReference type="InterPro" id="IPR055348">
    <property type="entry name" value="DctQ"/>
</dbReference>
<evidence type="ECO:0000256" key="3">
    <source>
        <dbReference type="ARBA" id="ARBA00022475"/>
    </source>
</evidence>
<keyword evidence="5 9" id="KW-0812">Transmembrane</keyword>
<evidence type="ECO:0000256" key="2">
    <source>
        <dbReference type="ARBA" id="ARBA00022448"/>
    </source>
</evidence>
<evidence type="ECO:0000256" key="8">
    <source>
        <dbReference type="ARBA" id="ARBA00038436"/>
    </source>
</evidence>
<feature type="transmembrane region" description="Helical" evidence="9">
    <location>
        <begin position="80"/>
        <end position="103"/>
    </location>
</feature>
<evidence type="ECO:0000256" key="6">
    <source>
        <dbReference type="ARBA" id="ARBA00022989"/>
    </source>
</evidence>
<comment type="function">
    <text evidence="9">Part of the tripartite ATP-independent periplasmic (TRAP) transport system.</text>
</comment>
<keyword evidence="2 9" id="KW-0813">Transport</keyword>
<evidence type="ECO:0000313" key="12">
    <source>
        <dbReference type="Proteomes" id="UP000190135"/>
    </source>
</evidence>
<protein>
    <recommendedName>
        <fullName evidence="9">TRAP transporter small permease protein</fullName>
    </recommendedName>
</protein>
<dbReference type="OrthoDB" id="8449485at2"/>
<evidence type="ECO:0000256" key="4">
    <source>
        <dbReference type="ARBA" id="ARBA00022519"/>
    </source>
</evidence>
<feature type="transmembrane region" description="Helical" evidence="9">
    <location>
        <begin position="7"/>
        <end position="32"/>
    </location>
</feature>
<dbReference type="PANTHER" id="PTHR35011">
    <property type="entry name" value="2,3-DIKETO-L-GULONATE TRAP TRANSPORTER SMALL PERMEASE PROTEIN YIAM"/>
    <property type="match status" value="1"/>
</dbReference>
<keyword evidence="7 9" id="KW-0472">Membrane</keyword>
<dbReference type="Proteomes" id="UP000190135">
    <property type="component" value="Unassembled WGS sequence"/>
</dbReference>
<dbReference type="GO" id="GO:0022857">
    <property type="term" value="F:transmembrane transporter activity"/>
    <property type="evidence" value="ECO:0007669"/>
    <property type="project" value="UniProtKB-UniRule"/>
</dbReference>
<dbReference type="STRING" id="1365950.SAMN05428963_110145"/>
<dbReference type="RefSeq" id="WP_078709242.1">
    <property type="nucleotide sequence ID" value="NZ_FUXL01000010.1"/>
</dbReference>
<keyword evidence="3" id="KW-1003">Cell membrane</keyword>
<reference evidence="11 12" key="1">
    <citation type="submission" date="2017-02" db="EMBL/GenBank/DDBJ databases">
        <authorList>
            <person name="Peterson S.W."/>
        </authorList>
    </citation>
    <scope>NUCLEOTIDE SEQUENCE [LARGE SCALE GENOMIC DNA]</scope>
    <source>
        <strain evidence="11 12">USBA 369</strain>
    </source>
</reference>